<dbReference type="Proteomes" id="UP001477278">
    <property type="component" value="Unassembled WGS sequence"/>
</dbReference>
<dbReference type="RefSeq" id="WP_124015575.1">
    <property type="nucleotide sequence ID" value="NZ_JBDPZN010000001.1"/>
</dbReference>
<name>A0ABV0FKB7_9GAMM</name>
<gene>
    <name evidence="3" type="ORF">ABHN84_03075</name>
</gene>
<dbReference type="Gene3D" id="3.30.460.10">
    <property type="entry name" value="Beta Polymerase, domain 2"/>
    <property type="match status" value="1"/>
</dbReference>
<organism evidence="3 4">
    <name type="scientific">Shewanella vesiculosa</name>
    <dbReference type="NCBI Taxonomy" id="518738"/>
    <lineage>
        <taxon>Bacteria</taxon>
        <taxon>Pseudomonadati</taxon>
        <taxon>Pseudomonadota</taxon>
        <taxon>Gammaproteobacteria</taxon>
        <taxon>Alteromonadales</taxon>
        <taxon>Shewanellaceae</taxon>
        <taxon>Shewanella</taxon>
    </lineage>
</organism>
<protein>
    <submittedName>
        <fullName evidence="3">RelA/SpoT domain-containing protein</fullName>
    </submittedName>
</protein>
<proteinExistence type="predicted"/>
<evidence type="ECO:0000256" key="1">
    <source>
        <dbReference type="SAM" id="SignalP"/>
    </source>
</evidence>
<dbReference type="EMBL" id="JBDPZN010000001">
    <property type="protein sequence ID" value="MEO3681269.1"/>
    <property type="molecule type" value="Genomic_DNA"/>
</dbReference>
<sequence length="259" mass="29583">MNKLFRTFFIFLILLSTRGAIAQPNEVKYNKLAPPSDFSQKSANDIEQLMALHEHNNELVLQDTDNLHALMSRAPVAQQELISLLKMISQSSNTDIITPATKSYQRAAQKVQAKFNGDASQLTDIARASVVADDVKSLLLSYQQLRQHTEIVQLKNRFAHPKVSGYRDLNVLVKLPESQMVVEVQFHLNDIAQIKSGPEHYVYEQIQQIESQAKATSRHLNDIEQAMIAKLRQDSHKQYHKAWLSYKRQSLYSSQRQVA</sequence>
<feature type="signal peptide" evidence="1">
    <location>
        <begin position="1"/>
        <end position="22"/>
    </location>
</feature>
<comment type="caution">
    <text evidence="3">The sequence shown here is derived from an EMBL/GenBank/DDBJ whole genome shotgun (WGS) entry which is preliminary data.</text>
</comment>
<dbReference type="InterPro" id="IPR007685">
    <property type="entry name" value="RelA_SpoT"/>
</dbReference>
<dbReference type="SMART" id="SM00954">
    <property type="entry name" value="RelA_SpoT"/>
    <property type="match status" value="1"/>
</dbReference>
<accession>A0ABV0FKB7</accession>
<feature type="domain" description="RelA/SpoT" evidence="2">
    <location>
        <begin position="99"/>
        <end position="207"/>
    </location>
</feature>
<keyword evidence="1" id="KW-0732">Signal</keyword>
<reference evidence="3 4" key="1">
    <citation type="submission" date="2024-05" db="EMBL/GenBank/DDBJ databases">
        <title>Genome sequencing of Marine Estuary Bacteria, Shewanella vesiculosa and S. baltica, and Pseudomonas syringae.</title>
        <authorList>
            <person name="Gurung A."/>
            <person name="Maclea K.S."/>
        </authorList>
    </citation>
    <scope>NUCLEOTIDE SEQUENCE [LARGE SCALE GENOMIC DNA]</scope>
    <source>
        <strain evidence="3 4">1A</strain>
    </source>
</reference>
<keyword evidence="4" id="KW-1185">Reference proteome</keyword>
<evidence type="ECO:0000313" key="3">
    <source>
        <dbReference type="EMBL" id="MEO3681269.1"/>
    </source>
</evidence>
<feature type="chain" id="PRO_5046395756" evidence="1">
    <location>
        <begin position="23"/>
        <end position="259"/>
    </location>
</feature>
<evidence type="ECO:0000313" key="4">
    <source>
        <dbReference type="Proteomes" id="UP001477278"/>
    </source>
</evidence>
<dbReference type="CDD" id="cd05399">
    <property type="entry name" value="NT_Rel-Spo_like"/>
    <property type="match status" value="1"/>
</dbReference>
<dbReference type="SUPFAM" id="SSF81301">
    <property type="entry name" value="Nucleotidyltransferase"/>
    <property type="match status" value="1"/>
</dbReference>
<evidence type="ECO:0000259" key="2">
    <source>
        <dbReference type="SMART" id="SM00954"/>
    </source>
</evidence>
<dbReference type="InterPro" id="IPR043519">
    <property type="entry name" value="NT_sf"/>
</dbReference>